<dbReference type="InterPro" id="IPR011707">
    <property type="entry name" value="Cu-oxidase-like_N"/>
</dbReference>
<evidence type="ECO:0000256" key="5">
    <source>
        <dbReference type="ARBA" id="ARBA00023008"/>
    </source>
</evidence>
<dbReference type="Pfam" id="PF00394">
    <property type="entry name" value="Cu-oxidase"/>
    <property type="match status" value="1"/>
</dbReference>
<dbReference type="InterPro" id="IPR001117">
    <property type="entry name" value="Cu-oxidase_2nd"/>
</dbReference>
<name>F2PUB0_TRIEC</name>
<keyword evidence="5" id="KW-0186">Copper</keyword>
<dbReference type="PANTHER" id="PTHR11709">
    <property type="entry name" value="MULTI-COPPER OXIDASE"/>
    <property type="match status" value="1"/>
</dbReference>
<evidence type="ECO:0000259" key="10">
    <source>
        <dbReference type="Pfam" id="PF07732"/>
    </source>
</evidence>
<feature type="domain" description="Plastocyanin-like" evidence="9">
    <location>
        <begin position="421"/>
        <end position="550"/>
    </location>
</feature>
<evidence type="ECO:0000256" key="2">
    <source>
        <dbReference type="ARBA" id="ARBA00022723"/>
    </source>
</evidence>
<dbReference type="CDD" id="cd13901">
    <property type="entry name" value="CuRO_3_MaLCC_like"/>
    <property type="match status" value="1"/>
</dbReference>
<evidence type="ECO:0000259" key="8">
    <source>
        <dbReference type="Pfam" id="PF00394"/>
    </source>
</evidence>
<dbReference type="Pfam" id="PF07731">
    <property type="entry name" value="Cu-oxidase_2"/>
    <property type="match status" value="1"/>
</dbReference>
<feature type="signal peptide" evidence="7">
    <location>
        <begin position="1"/>
        <end position="17"/>
    </location>
</feature>
<dbReference type="Pfam" id="PF07732">
    <property type="entry name" value="Cu-oxidase_3"/>
    <property type="match status" value="1"/>
</dbReference>
<organism evidence="11 12">
    <name type="scientific">Trichophyton equinum (strain ATCC MYA-4606 / CBS 127.97)</name>
    <name type="common">Horse ringworm fungus</name>
    <dbReference type="NCBI Taxonomy" id="559882"/>
    <lineage>
        <taxon>Eukaryota</taxon>
        <taxon>Fungi</taxon>
        <taxon>Dikarya</taxon>
        <taxon>Ascomycota</taxon>
        <taxon>Pezizomycotina</taxon>
        <taxon>Eurotiomycetes</taxon>
        <taxon>Eurotiomycetidae</taxon>
        <taxon>Onygenales</taxon>
        <taxon>Arthrodermataceae</taxon>
        <taxon>Trichophyton</taxon>
    </lineage>
</organism>
<dbReference type="Proteomes" id="UP000009169">
    <property type="component" value="Unassembled WGS sequence"/>
</dbReference>
<dbReference type="OrthoDB" id="2121828at2759"/>
<dbReference type="CDD" id="cd13854">
    <property type="entry name" value="CuRO_1_MaLCC_like"/>
    <property type="match status" value="1"/>
</dbReference>
<evidence type="ECO:0000259" key="9">
    <source>
        <dbReference type="Pfam" id="PF07731"/>
    </source>
</evidence>
<dbReference type="VEuPathDB" id="FungiDB:TEQG_04489"/>
<dbReference type="InterPro" id="IPR008972">
    <property type="entry name" value="Cupredoxin"/>
</dbReference>
<dbReference type="Gene3D" id="2.60.40.420">
    <property type="entry name" value="Cupredoxins - blue copper proteins"/>
    <property type="match status" value="3"/>
</dbReference>
<dbReference type="AlphaFoldDB" id="F2PUB0"/>
<evidence type="ECO:0000313" key="11">
    <source>
        <dbReference type="EMBL" id="EGE05478.1"/>
    </source>
</evidence>
<dbReference type="eggNOG" id="KOG1263">
    <property type="taxonomic scope" value="Eukaryota"/>
</dbReference>
<dbReference type="GO" id="GO:0016491">
    <property type="term" value="F:oxidoreductase activity"/>
    <property type="evidence" value="ECO:0007669"/>
    <property type="project" value="UniProtKB-KW"/>
</dbReference>
<dbReference type="PANTHER" id="PTHR11709:SF71">
    <property type="entry name" value="OXIDOREDUCTASE TPCJ"/>
    <property type="match status" value="1"/>
</dbReference>
<dbReference type="InterPro" id="IPR002355">
    <property type="entry name" value="Cu_oxidase_Cu_BS"/>
</dbReference>
<sequence>MKLSLLSYLALASCCHALPKFPSNSLDTKRATCENTPTSRHCWGKYDIDTNYYTTIPDTGKTVEVWLSVEEGICNQDGYRRPCMTFNGTMPGPAIVADWGDDLVIHVTNNLKSNGTAIHWHGVRQLNSVEQDGVPGVTQCPIRPGESYTYKFKVTQYGSSWYHSHFSLQYTEGLFGPLIFKGPATANYDEDKGVLFLQDWSHTPTFTDWSAKEKYGITKSLINLLINGTNAFNCTGSMDPNCVGGGKKFETVFEPGKKYLIRLANVAMDSLFQFNIDGHKFKVIAVDFVPIVPYETDNVLVNVGERYDIVVEANATPGDYWMRGGWLKACQGVANDNPGSITGIVRYNSRSTEEPTTTSTVQPPKFCADEPATKLVPHVKFDVGTISGTTVEGINVRLTHAAFFQWTINGSSLALDWNKPTLQYVFKNASGIPTPYNVVSVDRKNPSGDEWAVLVIQNTAAALFANIAHPIHLHGHDFWVLAQEIGKLWDGNMDSFKLKGVPRRDTALLPARGYLAIAFRLDNPGAWLIHCHIAWHSSQGLALEFVESPHSISVNGAAQKVFDDTCASWEKWSPSSPWPQDDSGI</sequence>
<keyword evidence="6" id="KW-0325">Glycoprotein</keyword>
<dbReference type="FunFam" id="2.60.40.420:FF:000038">
    <property type="entry name" value="Extracellular dihydrogeodin oxidase/laccase"/>
    <property type="match status" value="1"/>
</dbReference>
<reference evidence="12" key="1">
    <citation type="journal article" date="2012" name="MBio">
        <title>Comparative genome analysis of Trichophyton rubrum and related dermatophytes reveals candidate genes involved in infection.</title>
        <authorList>
            <person name="Martinez D.A."/>
            <person name="Oliver B.G."/>
            <person name="Graeser Y."/>
            <person name="Goldberg J.M."/>
            <person name="Li W."/>
            <person name="Martinez-Rossi N.M."/>
            <person name="Monod M."/>
            <person name="Shelest E."/>
            <person name="Barton R.C."/>
            <person name="Birch E."/>
            <person name="Brakhage A.A."/>
            <person name="Chen Z."/>
            <person name="Gurr S.J."/>
            <person name="Heiman D."/>
            <person name="Heitman J."/>
            <person name="Kosti I."/>
            <person name="Rossi A."/>
            <person name="Saif S."/>
            <person name="Samalova M."/>
            <person name="Saunders C.W."/>
            <person name="Shea T."/>
            <person name="Summerbell R.C."/>
            <person name="Xu J."/>
            <person name="Young S."/>
            <person name="Zeng Q."/>
            <person name="Birren B.W."/>
            <person name="Cuomo C.A."/>
            <person name="White T.C."/>
        </authorList>
    </citation>
    <scope>NUCLEOTIDE SEQUENCE [LARGE SCALE GENOMIC DNA]</scope>
    <source>
        <strain evidence="12">ATCC MYA-4606 / CBS 127.97</strain>
    </source>
</reference>
<dbReference type="GO" id="GO:0005507">
    <property type="term" value="F:copper ion binding"/>
    <property type="evidence" value="ECO:0007669"/>
    <property type="project" value="InterPro"/>
</dbReference>
<keyword evidence="3" id="KW-0677">Repeat</keyword>
<comment type="similarity">
    <text evidence="1">Belongs to the multicopper oxidase family.</text>
</comment>
<keyword evidence="4" id="KW-0560">Oxidoreductase</keyword>
<dbReference type="InterPro" id="IPR011706">
    <property type="entry name" value="Cu-oxidase_C"/>
</dbReference>
<dbReference type="EMBL" id="DS995740">
    <property type="protein sequence ID" value="EGE05478.1"/>
    <property type="molecule type" value="Genomic_DNA"/>
</dbReference>
<evidence type="ECO:0000256" key="3">
    <source>
        <dbReference type="ARBA" id="ARBA00022737"/>
    </source>
</evidence>
<protein>
    <submittedName>
        <fullName evidence="11">Laccase-1</fullName>
    </submittedName>
</protein>
<keyword evidence="2" id="KW-0479">Metal-binding</keyword>
<evidence type="ECO:0000256" key="7">
    <source>
        <dbReference type="SAM" id="SignalP"/>
    </source>
</evidence>
<evidence type="ECO:0000313" key="12">
    <source>
        <dbReference type="Proteomes" id="UP000009169"/>
    </source>
</evidence>
<dbReference type="SUPFAM" id="SSF49503">
    <property type="entry name" value="Cupredoxins"/>
    <property type="match status" value="3"/>
</dbReference>
<dbReference type="HOGENOM" id="CLU_006504_3_2_1"/>
<dbReference type="PROSITE" id="PS00080">
    <property type="entry name" value="MULTICOPPER_OXIDASE2"/>
    <property type="match status" value="1"/>
</dbReference>
<gene>
    <name evidence="11" type="ORF">TEQG_04489</name>
</gene>
<feature type="domain" description="Plastocyanin-like" evidence="10">
    <location>
        <begin position="69"/>
        <end position="183"/>
    </location>
</feature>
<proteinExistence type="inferred from homology"/>
<evidence type="ECO:0000256" key="6">
    <source>
        <dbReference type="ARBA" id="ARBA00023180"/>
    </source>
</evidence>
<keyword evidence="7" id="KW-0732">Signal</keyword>
<evidence type="ECO:0000256" key="1">
    <source>
        <dbReference type="ARBA" id="ARBA00010609"/>
    </source>
</evidence>
<keyword evidence="12" id="KW-1185">Reference proteome</keyword>
<dbReference type="CDD" id="cd13880">
    <property type="entry name" value="CuRO_2_MaLCC_like"/>
    <property type="match status" value="1"/>
</dbReference>
<accession>F2PUB0</accession>
<dbReference type="FunFam" id="2.60.40.420:FF:000021">
    <property type="entry name" value="Extracellular dihydrogeodin oxidase/laccase"/>
    <property type="match status" value="1"/>
</dbReference>
<feature type="domain" description="Plastocyanin-like" evidence="8">
    <location>
        <begin position="193"/>
        <end position="348"/>
    </location>
</feature>
<dbReference type="InterPro" id="IPR045087">
    <property type="entry name" value="Cu-oxidase_fam"/>
</dbReference>
<feature type="chain" id="PRO_5003283810" evidence="7">
    <location>
        <begin position="18"/>
        <end position="585"/>
    </location>
</feature>
<evidence type="ECO:0000256" key="4">
    <source>
        <dbReference type="ARBA" id="ARBA00023002"/>
    </source>
</evidence>